<dbReference type="RefSeq" id="XP_022251035.1">
    <property type="nucleotide sequence ID" value="XM_022395327.1"/>
</dbReference>
<reference evidence="6 7" key="1">
    <citation type="submission" date="2025-05" db="UniProtKB">
        <authorList>
            <consortium name="RefSeq"/>
        </authorList>
    </citation>
    <scope>IDENTIFICATION</scope>
    <source>
        <tissue evidence="6 7">Muscle</tissue>
    </source>
</reference>
<dbReference type="PANTHER" id="PTHR20990:SF1">
    <property type="entry name" value="PEROXISOMAL MEMBRANE PROTEIN 11C"/>
    <property type="match status" value="1"/>
</dbReference>
<evidence type="ECO:0000313" key="6">
    <source>
        <dbReference type="RefSeq" id="XP_013782976.1"/>
    </source>
</evidence>
<name>A0ABM1BJ18_LIMPO</name>
<dbReference type="PANTHER" id="PTHR20990">
    <property type="entry name" value="PEROXISOMAL BIOGENESIS FACTOR 11"/>
    <property type="match status" value="1"/>
</dbReference>
<gene>
    <name evidence="6 7 8" type="primary">LOC106467198</name>
</gene>
<evidence type="ECO:0000256" key="1">
    <source>
        <dbReference type="ARBA" id="ARBA00023136"/>
    </source>
</evidence>
<dbReference type="RefSeq" id="XP_013782976.1">
    <property type="nucleotide sequence ID" value="XM_013927522.2"/>
</dbReference>
<comment type="subcellular location">
    <subcellularLocation>
        <location evidence="3">Peroxisome membrane</location>
    </subcellularLocation>
</comment>
<feature type="transmembrane region" description="Helical" evidence="4">
    <location>
        <begin position="123"/>
        <end position="142"/>
    </location>
</feature>
<evidence type="ECO:0000256" key="3">
    <source>
        <dbReference type="ARBA" id="ARBA00046271"/>
    </source>
</evidence>
<dbReference type="Proteomes" id="UP000694941">
    <property type="component" value="Unplaced"/>
</dbReference>
<keyword evidence="2" id="KW-0576">Peroxisome</keyword>
<dbReference type="RefSeq" id="XP_022251034.1">
    <property type="nucleotide sequence ID" value="XM_022395326.1"/>
</dbReference>
<evidence type="ECO:0000256" key="2">
    <source>
        <dbReference type="ARBA" id="ARBA00023140"/>
    </source>
</evidence>
<dbReference type="Pfam" id="PF05648">
    <property type="entry name" value="PEX11"/>
    <property type="match status" value="1"/>
</dbReference>
<proteinExistence type="predicted"/>
<evidence type="ECO:0000313" key="7">
    <source>
        <dbReference type="RefSeq" id="XP_022251034.1"/>
    </source>
</evidence>
<protein>
    <submittedName>
        <fullName evidence="6 7">Peroxisomal membrane protein 11C-like</fullName>
    </submittedName>
</protein>
<sequence>MEAIESILKNHSGRDRVIRTVSYAALYLSGITQGNISRKLKIVSSELSQCRTVLRLFDDLPMLKVSLSYGLGKEERDKLLRLLGVLTNIADQLYYPSEHISWASTKGIISVDQSFWTTLGTSLWGWSLFFGVAGCLRILVILRKEKQLLLKQCEKEIREAYHLIEHQQLFHTIALIKYIADLTNAINWLPRGFLWAGKLKTWEVGLLGMLSSVLSLILYLRNT</sequence>
<dbReference type="InterPro" id="IPR008733">
    <property type="entry name" value="PEX11"/>
</dbReference>
<keyword evidence="1 4" id="KW-0472">Membrane</keyword>
<organism evidence="5 6">
    <name type="scientific">Limulus polyphemus</name>
    <name type="common">Atlantic horseshoe crab</name>
    <dbReference type="NCBI Taxonomy" id="6850"/>
    <lineage>
        <taxon>Eukaryota</taxon>
        <taxon>Metazoa</taxon>
        <taxon>Ecdysozoa</taxon>
        <taxon>Arthropoda</taxon>
        <taxon>Chelicerata</taxon>
        <taxon>Merostomata</taxon>
        <taxon>Xiphosura</taxon>
        <taxon>Limulidae</taxon>
        <taxon>Limulus</taxon>
    </lineage>
</organism>
<evidence type="ECO:0000313" key="8">
    <source>
        <dbReference type="RefSeq" id="XP_022251035.1"/>
    </source>
</evidence>
<dbReference type="InterPro" id="IPR026510">
    <property type="entry name" value="PEX11C_met"/>
</dbReference>
<evidence type="ECO:0000313" key="5">
    <source>
        <dbReference type="Proteomes" id="UP000694941"/>
    </source>
</evidence>
<keyword evidence="4" id="KW-1133">Transmembrane helix</keyword>
<keyword evidence="5" id="KW-1185">Reference proteome</keyword>
<accession>A0ABM1BJ18</accession>
<keyword evidence="4" id="KW-0812">Transmembrane</keyword>
<dbReference type="GeneID" id="106467198"/>
<feature type="transmembrane region" description="Helical" evidence="4">
    <location>
        <begin position="201"/>
        <end position="220"/>
    </location>
</feature>
<evidence type="ECO:0000256" key="4">
    <source>
        <dbReference type="SAM" id="Phobius"/>
    </source>
</evidence>